<dbReference type="AlphaFoldDB" id="A0A4Z0QEU7"/>
<dbReference type="EMBL" id="SRMB01000002">
    <property type="protein sequence ID" value="TGE27723.1"/>
    <property type="molecule type" value="Genomic_DNA"/>
</dbReference>
<evidence type="ECO:0000313" key="2">
    <source>
        <dbReference type="EMBL" id="TGE27723.1"/>
    </source>
</evidence>
<protein>
    <submittedName>
        <fullName evidence="2">N-acetyltransferase</fullName>
    </submittedName>
</protein>
<dbReference type="InterPro" id="IPR000182">
    <property type="entry name" value="GNAT_dom"/>
</dbReference>
<dbReference type="SUPFAM" id="SSF55729">
    <property type="entry name" value="Acyl-CoA N-acyltransferases (Nat)"/>
    <property type="match status" value="1"/>
</dbReference>
<feature type="domain" description="N-acetyltransferase" evidence="1">
    <location>
        <begin position="17"/>
        <end position="182"/>
    </location>
</feature>
<evidence type="ECO:0000313" key="3">
    <source>
        <dbReference type="Proteomes" id="UP000298471"/>
    </source>
</evidence>
<organism evidence="2 3">
    <name type="scientific">Hymenobacter metallicola</name>
    <dbReference type="NCBI Taxonomy" id="2563114"/>
    <lineage>
        <taxon>Bacteria</taxon>
        <taxon>Pseudomonadati</taxon>
        <taxon>Bacteroidota</taxon>
        <taxon>Cytophagia</taxon>
        <taxon>Cytophagales</taxon>
        <taxon>Hymenobacteraceae</taxon>
        <taxon>Hymenobacter</taxon>
    </lineage>
</organism>
<keyword evidence="3" id="KW-1185">Reference proteome</keyword>
<dbReference type="GO" id="GO:0008999">
    <property type="term" value="F:protein-N-terminal-alanine acetyltransferase activity"/>
    <property type="evidence" value="ECO:0007669"/>
    <property type="project" value="TreeGrafter"/>
</dbReference>
<accession>A0A4Z0QEU7</accession>
<sequence>MLNIQFTPFPVLRTQRLTLRQLTAADAPIIQFFRSDADFLRYIPRPKEPTLEQAHQHLRLLEDLRIGNEGVTWGLSRDGEPGLLGIICLWNLEPAHHRAEVGYGLRPEFTKQGYMSEALAAVIDYSFTQLRLHSLEAQVDPANAASIQLLEKHGFVREAYFREKYCFQGRFLDSAVYSCLAPQRAAGSSALAPA</sequence>
<dbReference type="GO" id="GO:1990189">
    <property type="term" value="F:protein N-terminal-serine acetyltransferase activity"/>
    <property type="evidence" value="ECO:0007669"/>
    <property type="project" value="TreeGrafter"/>
</dbReference>
<dbReference type="OrthoDB" id="9811523at2"/>
<name>A0A4Z0QEU7_9BACT</name>
<comment type="caution">
    <text evidence="2">The sequence shown here is derived from an EMBL/GenBank/DDBJ whole genome shotgun (WGS) entry which is preliminary data.</text>
</comment>
<dbReference type="PANTHER" id="PTHR43441:SF11">
    <property type="entry name" value="RIBOSOMAL-PROTEIN-SERINE ACETYLTRANSFERASE"/>
    <property type="match status" value="1"/>
</dbReference>
<dbReference type="InterPro" id="IPR051908">
    <property type="entry name" value="Ribosomal_N-acetyltransferase"/>
</dbReference>
<dbReference type="PROSITE" id="PS51186">
    <property type="entry name" value="GNAT"/>
    <property type="match status" value="1"/>
</dbReference>
<dbReference type="Proteomes" id="UP000298471">
    <property type="component" value="Unassembled WGS sequence"/>
</dbReference>
<dbReference type="RefSeq" id="WP_135395954.1">
    <property type="nucleotide sequence ID" value="NZ_SRMB01000002.1"/>
</dbReference>
<dbReference type="InterPro" id="IPR016181">
    <property type="entry name" value="Acyl_CoA_acyltransferase"/>
</dbReference>
<dbReference type="GO" id="GO:0005737">
    <property type="term" value="C:cytoplasm"/>
    <property type="evidence" value="ECO:0007669"/>
    <property type="project" value="TreeGrafter"/>
</dbReference>
<dbReference type="PANTHER" id="PTHR43441">
    <property type="entry name" value="RIBOSOMAL-PROTEIN-SERINE ACETYLTRANSFERASE"/>
    <property type="match status" value="1"/>
</dbReference>
<keyword evidence="2" id="KW-0808">Transferase</keyword>
<evidence type="ECO:0000259" key="1">
    <source>
        <dbReference type="PROSITE" id="PS51186"/>
    </source>
</evidence>
<gene>
    <name evidence="2" type="ORF">E5K02_15265</name>
</gene>
<reference evidence="2 3" key="1">
    <citation type="submission" date="2019-04" db="EMBL/GenBank/DDBJ databases">
        <authorList>
            <person name="Feng G."/>
            <person name="Zhang J."/>
            <person name="Zhu H."/>
        </authorList>
    </citation>
    <scope>NUCLEOTIDE SEQUENCE [LARGE SCALE GENOMIC DNA]</scope>
    <source>
        <strain evidence="2 3">9PBR-1</strain>
    </source>
</reference>
<dbReference type="Gene3D" id="3.40.630.30">
    <property type="match status" value="1"/>
</dbReference>
<dbReference type="Pfam" id="PF13302">
    <property type="entry name" value="Acetyltransf_3"/>
    <property type="match status" value="1"/>
</dbReference>
<proteinExistence type="predicted"/>